<name>A0ABU5I5L9_9HYPH</name>
<evidence type="ECO:0000313" key="4">
    <source>
        <dbReference type="Proteomes" id="UP001294412"/>
    </source>
</evidence>
<reference evidence="3 4" key="1">
    <citation type="submission" date="2023-12" db="EMBL/GenBank/DDBJ databases">
        <title>Description of Novel Strain Fulvimarina sp. 2208YS6-2-32 isolated from Uroteuthis (Photololigo) edulis.</title>
        <authorList>
            <person name="Park J.-S."/>
        </authorList>
    </citation>
    <scope>NUCLEOTIDE SEQUENCE [LARGE SCALE GENOMIC DNA]</scope>
    <source>
        <strain evidence="3 4">2208YS6-2-32</strain>
    </source>
</reference>
<comment type="caution">
    <text evidence="3">The sequence shown here is derived from an EMBL/GenBank/DDBJ whole genome shotgun (WGS) entry which is preliminary data.</text>
</comment>
<dbReference type="InterPro" id="IPR041649">
    <property type="entry name" value="NepR"/>
</dbReference>
<sequence length="98" mass="11051">MIGDPANVPHEKHHMKDMPGSTMEERNVDRDRPSAGDKDKVDSNQMNLALPNAIGDRLRAYYDDVAAAPVPDRFLSLLDQLDEAEAKRKRESDDEDCE</sequence>
<feature type="region of interest" description="Disordered" evidence="1">
    <location>
        <begin position="1"/>
        <end position="47"/>
    </location>
</feature>
<gene>
    <name evidence="3" type="ORF">U0C82_14665</name>
</gene>
<evidence type="ECO:0000313" key="3">
    <source>
        <dbReference type="EMBL" id="MDY8110382.1"/>
    </source>
</evidence>
<accession>A0ABU5I5L9</accession>
<evidence type="ECO:0000259" key="2">
    <source>
        <dbReference type="Pfam" id="PF18557"/>
    </source>
</evidence>
<dbReference type="RefSeq" id="WP_322187932.1">
    <property type="nucleotide sequence ID" value="NZ_JAXLPB010000005.1"/>
</dbReference>
<proteinExistence type="predicted"/>
<evidence type="ECO:0000256" key="1">
    <source>
        <dbReference type="SAM" id="MobiDB-lite"/>
    </source>
</evidence>
<dbReference type="EMBL" id="JAXLPB010000005">
    <property type="protein sequence ID" value="MDY8110382.1"/>
    <property type="molecule type" value="Genomic_DNA"/>
</dbReference>
<protein>
    <submittedName>
        <fullName evidence="3">NepR family anti-sigma factor</fullName>
    </submittedName>
</protein>
<dbReference type="Pfam" id="PF18557">
    <property type="entry name" value="NepR"/>
    <property type="match status" value="1"/>
</dbReference>
<feature type="domain" description="Anti-sigma factor NepR" evidence="2">
    <location>
        <begin position="53"/>
        <end position="85"/>
    </location>
</feature>
<feature type="compositionally biased region" description="Basic and acidic residues" evidence="1">
    <location>
        <begin position="23"/>
        <end position="42"/>
    </location>
</feature>
<dbReference type="Proteomes" id="UP001294412">
    <property type="component" value="Unassembled WGS sequence"/>
</dbReference>
<organism evidence="3 4">
    <name type="scientific">Fulvimarina uroteuthidis</name>
    <dbReference type="NCBI Taxonomy" id="3098149"/>
    <lineage>
        <taxon>Bacteria</taxon>
        <taxon>Pseudomonadati</taxon>
        <taxon>Pseudomonadota</taxon>
        <taxon>Alphaproteobacteria</taxon>
        <taxon>Hyphomicrobiales</taxon>
        <taxon>Aurantimonadaceae</taxon>
        <taxon>Fulvimarina</taxon>
    </lineage>
</organism>
<keyword evidence="4" id="KW-1185">Reference proteome</keyword>